<evidence type="ECO:0000256" key="9">
    <source>
        <dbReference type="ARBA" id="ARBA00023136"/>
    </source>
</evidence>
<dbReference type="AlphaFoldDB" id="A0A3R6VD09"/>
<name>A0A3R6VD09_9STRA</name>
<dbReference type="PANTHER" id="PTHR10027">
    <property type="entry name" value="CALCIUM-ACTIVATED POTASSIUM CHANNEL ALPHA CHAIN"/>
    <property type="match status" value="1"/>
</dbReference>
<dbReference type="GO" id="GO:0016020">
    <property type="term" value="C:membrane"/>
    <property type="evidence" value="ECO:0007669"/>
    <property type="project" value="UniProtKB-SubCell"/>
</dbReference>
<sequence>MRVQYFIDDPSSRALTLFRVFRVFRALRVLRLHNLIRSRKHGYNYEWGVFVFSLSAIIFVAAGIFHALEDYPERDRQLQFHNSLYYILVTLSTIGYGDIVPTRTLTEFFVMGLIIVVVTTVPAQISRLHDLHVSMKAYDGAYTSRPGRGHVIVCGHVVHDSFADFLAEFYHPSRGVINFDVVVLSPDPPSSAMTRMLSNVVYANKTTFLKGVMWSLVHDVDRKRTMLECAEAVFVLADKDARATEAQDASTLLQALSIRNYADSQQVFAVLFSAVFDGHLYDDVARRFFTGYVISSAKEVAIGDGRFDVVLFAVYRREKDEDTPRVTLSPFGKTMRPGYVSPKLHIPSPRLDVGRRDIGFILSTSASVVHAIQSEYSAVVEGELSAPSPRHSSQRSIPVVSKSNLLQRKFVRKVTLAPTIHPSSTPPATGTMDSDPKTVLEAQLSDATRKDMMDMQDHVVVCGATRHILPLVDVLRAMYASTTHLAEPASPPPLVLLVNHIPTANDFGHDYVLPPDVYFVRGVSTQCPDLSRVSIQRAKAVLLFPLERSHQPATIDDAYLLDYGVVTSLLCLETTCDNAKAQQTSNGRSAATVARDEVAFYANRNVPLQDVQNRMLEHFPTLNPDVFRAPSIENMSRRLSACPGEASTSSSVAVASTFFSDLKSMAVLQRGSNIKFCRPRDVLFSCDSLPYLSPAFAAGRVFVDSRLDLVLCQAFYNPYITELLHLLTGNPLNPDALAHGPILTQIDIPVEFVSGRYGDLVLAMMRLGKIALGLYRYPNIRLGNTVPYVLTAPPSDTVVFHHDRLFVIENHHHSG</sequence>
<keyword evidence="7 12" id="KW-1133">Transmembrane helix</keyword>
<keyword evidence="8" id="KW-0406">Ion transport</keyword>
<evidence type="ECO:0000256" key="1">
    <source>
        <dbReference type="ARBA" id="ARBA00004141"/>
    </source>
</evidence>
<evidence type="ECO:0000313" key="15">
    <source>
        <dbReference type="EMBL" id="RHY31355.1"/>
    </source>
</evidence>
<feature type="domain" description="Potassium channel" evidence="13">
    <location>
        <begin position="57"/>
        <end position="127"/>
    </location>
</feature>
<feature type="transmembrane region" description="Helical" evidence="12">
    <location>
        <begin position="108"/>
        <end position="125"/>
    </location>
</feature>
<keyword evidence="4 12" id="KW-0812">Transmembrane</keyword>
<keyword evidence="2" id="KW-0813">Transport</keyword>
<dbReference type="VEuPathDB" id="FungiDB:H310_09108"/>
<evidence type="ECO:0000256" key="6">
    <source>
        <dbReference type="ARBA" id="ARBA00022958"/>
    </source>
</evidence>
<dbReference type="InterPro" id="IPR013099">
    <property type="entry name" value="K_chnl_dom"/>
</dbReference>
<evidence type="ECO:0000256" key="3">
    <source>
        <dbReference type="ARBA" id="ARBA00022538"/>
    </source>
</evidence>
<proteinExistence type="predicted"/>
<feature type="transmembrane region" description="Helical" evidence="12">
    <location>
        <begin position="47"/>
        <end position="68"/>
    </location>
</feature>
<dbReference type="GO" id="GO:0005267">
    <property type="term" value="F:potassium channel activity"/>
    <property type="evidence" value="ECO:0007669"/>
    <property type="project" value="UniProtKB-KW"/>
</dbReference>
<dbReference type="InterPro" id="IPR003148">
    <property type="entry name" value="RCK_N"/>
</dbReference>
<protein>
    <submittedName>
        <fullName evidence="15">Uncharacterized protein</fullName>
    </submittedName>
</protein>
<keyword evidence="5" id="KW-0631">Potassium channel</keyword>
<keyword evidence="3" id="KW-0633">Potassium transport</keyword>
<reference evidence="15 16" key="1">
    <citation type="submission" date="2018-08" db="EMBL/GenBank/DDBJ databases">
        <title>Aphanomyces genome sequencing and annotation.</title>
        <authorList>
            <person name="Minardi D."/>
            <person name="Oidtmann B."/>
            <person name="Van Der Giezen M."/>
            <person name="Studholme D.J."/>
        </authorList>
    </citation>
    <scope>NUCLEOTIDE SEQUENCE [LARGE SCALE GENOMIC DNA]</scope>
    <source>
        <strain evidence="15 16">NJM0002</strain>
    </source>
</reference>
<organism evidence="15 16">
    <name type="scientific">Aphanomyces invadans</name>
    <dbReference type="NCBI Taxonomy" id="157072"/>
    <lineage>
        <taxon>Eukaryota</taxon>
        <taxon>Sar</taxon>
        <taxon>Stramenopiles</taxon>
        <taxon>Oomycota</taxon>
        <taxon>Saprolegniomycetes</taxon>
        <taxon>Saprolegniales</taxon>
        <taxon>Verrucalvaceae</taxon>
        <taxon>Aphanomyces</taxon>
    </lineage>
</organism>
<gene>
    <name evidence="15" type="ORF">DYB32_004918</name>
</gene>
<feature type="transmembrane region" description="Helical" evidence="12">
    <location>
        <begin position="83"/>
        <end position="101"/>
    </location>
</feature>
<evidence type="ECO:0000256" key="12">
    <source>
        <dbReference type="SAM" id="Phobius"/>
    </source>
</evidence>
<keyword evidence="16" id="KW-1185">Reference proteome</keyword>
<comment type="subcellular location">
    <subcellularLocation>
        <location evidence="1">Membrane</location>
        <topology evidence="1">Multi-pass membrane protein</topology>
    </subcellularLocation>
</comment>
<dbReference type="SUPFAM" id="SSF81324">
    <property type="entry name" value="Voltage-gated potassium channels"/>
    <property type="match status" value="1"/>
</dbReference>
<evidence type="ECO:0000256" key="2">
    <source>
        <dbReference type="ARBA" id="ARBA00022448"/>
    </source>
</evidence>
<dbReference type="InterPro" id="IPR047871">
    <property type="entry name" value="K_chnl_Slo-like"/>
</dbReference>
<keyword evidence="10" id="KW-0407">Ion channel</keyword>
<keyword evidence="6" id="KW-0630">Potassium</keyword>
<evidence type="ECO:0000256" key="11">
    <source>
        <dbReference type="ARBA" id="ARBA00034430"/>
    </source>
</evidence>
<dbReference type="Pfam" id="PF22614">
    <property type="entry name" value="Slo-like_RCK"/>
    <property type="match status" value="2"/>
</dbReference>
<keyword evidence="9 12" id="KW-0472">Membrane</keyword>
<comment type="catalytic activity">
    <reaction evidence="11">
        <text>K(+)(in) = K(+)(out)</text>
        <dbReference type="Rhea" id="RHEA:29463"/>
        <dbReference type="ChEBI" id="CHEBI:29103"/>
    </reaction>
</comment>
<evidence type="ECO:0000256" key="7">
    <source>
        <dbReference type="ARBA" id="ARBA00022989"/>
    </source>
</evidence>
<evidence type="ECO:0000256" key="10">
    <source>
        <dbReference type="ARBA" id="ARBA00023303"/>
    </source>
</evidence>
<evidence type="ECO:0000313" key="16">
    <source>
        <dbReference type="Proteomes" id="UP000285060"/>
    </source>
</evidence>
<evidence type="ECO:0000259" key="14">
    <source>
        <dbReference type="Pfam" id="PF22614"/>
    </source>
</evidence>
<dbReference type="Pfam" id="PF07885">
    <property type="entry name" value="Ion_trans_2"/>
    <property type="match status" value="1"/>
</dbReference>
<dbReference type="Gene3D" id="1.10.287.70">
    <property type="match status" value="1"/>
</dbReference>
<evidence type="ECO:0000259" key="13">
    <source>
        <dbReference type="Pfam" id="PF07885"/>
    </source>
</evidence>
<comment type="caution">
    <text evidence="15">The sequence shown here is derived from an EMBL/GenBank/DDBJ whole genome shotgun (WGS) entry which is preliminary data.</text>
</comment>
<evidence type="ECO:0000256" key="8">
    <source>
        <dbReference type="ARBA" id="ARBA00023065"/>
    </source>
</evidence>
<feature type="domain" description="RCK N-terminal" evidence="14">
    <location>
        <begin position="455"/>
        <end position="558"/>
    </location>
</feature>
<dbReference type="Gene3D" id="3.40.50.720">
    <property type="entry name" value="NAD(P)-binding Rossmann-like Domain"/>
    <property type="match status" value="1"/>
</dbReference>
<evidence type="ECO:0000256" key="4">
    <source>
        <dbReference type="ARBA" id="ARBA00022692"/>
    </source>
</evidence>
<feature type="domain" description="RCK N-terminal" evidence="14">
    <location>
        <begin position="148"/>
        <end position="267"/>
    </location>
</feature>
<dbReference type="Proteomes" id="UP000285060">
    <property type="component" value="Unassembled WGS sequence"/>
</dbReference>
<dbReference type="EMBL" id="QUSY01000222">
    <property type="protein sequence ID" value="RHY31355.1"/>
    <property type="molecule type" value="Genomic_DNA"/>
</dbReference>
<dbReference type="PANTHER" id="PTHR10027:SF10">
    <property type="entry name" value="SLOWPOKE 2, ISOFORM D"/>
    <property type="match status" value="1"/>
</dbReference>
<accession>A0A3R6VD09</accession>
<evidence type="ECO:0000256" key="5">
    <source>
        <dbReference type="ARBA" id="ARBA00022826"/>
    </source>
</evidence>